<dbReference type="OrthoDB" id="9808317at2"/>
<reference evidence="11" key="1">
    <citation type="submission" date="2019-10" db="EMBL/GenBank/DDBJ databases">
        <authorList>
            <consortium name="Genoscope - CEA"/>
            <person name="William W."/>
        </authorList>
    </citation>
    <scope>NUCLEOTIDE SEQUENCE [LARGE SCALE GENOMIC DNA]</scope>
    <source>
        <strain evidence="11">BBR_PRJEB10992</strain>
    </source>
</reference>
<evidence type="ECO:0000256" key="2">
    <source>
        <dbReference type="ARBA" id="ARBA00009417"/>
    </source>
</evidence>
<keyword evidence="7" id="KW-0304">Gas vesicle</keyword>
<dbReference type="InterPro" id="IPR011704">
    <property type="entry name" value="ATPase_dyneun-rel_AAA"/>
</dbReference>
<dbReference type="InterPro" id="IPR050764">
    <property type="entry name" value="CbbQ/NirQ/NorQ/GpvN"/>
</dbReference>
<dbReference type="SUPFAM" id="SSF52540">
    <property type="entry name" value="P-loop containing nucleoside triphosphate hydrolases"/>
    <property type="match status" value="1"/>
</dbReference>
<evidence type="ECO:0000313" key="12">
    <source>
        <dbReference type="Proteomes" id="UP000184550"/>
    </source>
</evidence>
<evidence type="ECO:0000256" key="7">
    <source>
        <dbReference type="ARBA" id="ARBA00022987"/>
    </source>
</evidence>
<feature type="domain" description="AAA+ ATPase" evidence="10">
    <location>
        <begin position="31"/>
        <end position="199"/>
    </location>
</feature>
<evidence type="ECO:0000256" key="1">
    <source>
        <dbReference type="ARBA" id="ARBA00004496"/>
    </source>
</evidence>
<dbReference type="GO" id="GO:0005524">
    <property type="term" value="F:ATP binding"/>
    <property type="evidence" value="ECO:0007669"/>
    <property type="project" value="UniProtKB-KW"/>
</dbReference>
<evidence type="ECO:0000256" key="4">
    <source>
        <dbReference type="ARBA" id="ARBA00022741"/>
    </source>
</evidence>
<dbReference type="Pfam" id="PF07728">
    <property type="entry name" value="AAA_5"/>
    <property type="match status" value="1"/>
</dbReference>
<keyword evidence="4" id="KW-0547">Nucleotide-binding</keyword>
<comment type="similarity">
    <text evidence="2">Belongs to the CbbQ/NirQ/NorQ/GpvN family.</text>
</comment>
<dbReference type="GO" id="GO:0005737">
    <property type="term" value="C:cytoplasm"/>
    <property type="evidence" value="ECO:0007669"/>
    <property type="project" value="UniProtKB-SubCell"/>
</dbReference>
<dbReference type="CDD" id="cd00009">
    <property type="entry name" value="AAA"/>
    <property type="match status" value="1"/>
</dbReference>
<keyword evidence="6" id="KW-0067">ATP-binding</keyword>
<evidence type="ECO:0000256" key="3">
    <source>
        <dbReference type="ARBA" id="ARBA00022490"/>
    </source>
</evidence>
<comment type="subcellular location">
    <subcellularLocation>
        <location evidence="1">Cytoplasm</location>
    </subcellularLocation>
    <subcellularLocation>
        <location evidence="8">Gas vesicle</location>
    </subcellularLocation>
</comment>
<evidence type="ECO:0000259" key="10">
    <source>
        <dbReference type="SMART" id="SM00382"/>
    </source>
</evidence>
<gene>
    <name evidence="11" type="primary">gvpN</name>
    <name evidence="11" type="ORF">PL8927_540041</name>
</gene>
<dbReference type="GO" id="GO:0031411">
    <property type="term" value="C:gas vesicle"/>
    <property type="evidence" value="ECO:0007669"/>
    <property type="project" value="UniProtKB-SubCell"/>
</dbReference>
<organism evidence="11 12">
    <name type="scientific">Planktothrix serta PCC 8927</name>
    <dbReference type="NCBI Taxonomy" id="671068"/>
    <lineage>
        <taxon>Bacteria</taxon>
        <taxon>Bacillati</taxon>
        <taxon>Cyanobacteriota</taxon>
        <taxon>Cyanophyceae</taxon>
        <taxon>Oscillatoriophycideae</taxon>
        <taxon>Oscillatoriales</taxon>
        <taxon>Microcoleaceae</taxon>
        <taxon>Planktothrix</taxon>
    </lineage>
</organism>
<keyword evidence="5" id="KW-0378">Hydrolase</keyword>
<accession>A0A7Z9BP83</accession>
<dbReference type="NCBIfam" id="TIGR02640">
    <property type="entry name" value="gas_vesic_GvpN"/>
    <property type="match status" value="1"/>
</dbReference>
<dbReference type="EMBL" id="CZCU02000129">
    <property type="protein sequence ID" value="VXD16291.1"/>
    <property type="molecule type" value="Genomic_DNA"/>
</dbReference>
<dbReference type="GO" id="GO:0016887">
    <property type="term" value="F:ATP hydrolysis activity"/>
    <property type="evidence" value="ECO:0007669"/>
    <property type="project" value="InterPro"/>
</dbReference>
<dbReference type="AlphaFoldDB" id="A0A7Z9BP83"/>
<dbReference type="SMART" id="SM00382">
    <property type="entry name" value="AAA"/>
    <property type="match status" value="1"/>
</dbReference>
<dbReference type="Gene3D" id="3.40.50.300">
    <property type="entry name" value="P-loop containing nucleotide triphosphate hydrolases"/>
    <property type="match status" value="1"/>
</dbReference>
<comment type="caution">
    <text evidence="11">The sequence shown here is derived from an EMBL/GenBank/DDBJ whole genome shotgun (WGS) entry which is preliminary data.</text>
</comment>
<dbReference type="Proteomes" id="UP000184550">
    <property type="component" value="Unassembled WGS sequence"/>
</dbReference>
<proteinExistence type="inferred from homology"/>
<name>A0A7Z9BP83_9CYAN</name>
<evidence type="ECO:0000256" key="6">
    <source>
        <dbReference type="ARBA" id="ARBA00022840"/>
    </source>
</evidence>
<comment type="catalytic activity">
    <reaction evidence="9">
        <text>ATP + H2O = ADP + phosphate + H(+)</text>
        <dbReference type="Rhea" id="RHEA:13065"/>
        <dbReference type="ChEBI" id="CHEBI:15377"/>
        <dbReference type="ChEBI" id="CHEBI:15378"/>
        <dbReference type="ChEBI" id="CHEBI:30616"/>
        <dbReference type="ChEBI" id="CHEBI:43474"/>
        <dbReference type="ChEBI" id="CHEBI:456216"/>
    </reaction>
</comment>
<dbReference type="InterPro" id="IPR003593">
    <property type="entry name" value="AAA+_ATPase"/>
</dbReference>
<evidence type="ECO:0000256" key="8">
    <source>
        <dbReference type="ARBA" id="ARBA00035108"/>
    </source>
</evidence>
<dbReference type="GO" id="GO:0031412">
    <property type="term" value="P:gas vesicle organization"/>
    <property type="evidence" value="ECO:0007669"/>
    <property type="project" value="InterPro"/>
</dbReference>
<evidence type="ECO:0000256" key="9">
    <source>
        <dbReference type="ARBA" id="ARBA00049360"/>
    </source>
</evidence>
<dbReference type="PANTHER" id="PTHR42759:SF1">
    <property type="entry name" value="MAGNESIUM-CHELATASE SUBUNIT CHLD"/>
    <property type="match status" value="1"/>
</dbReference>
<evidence type="ECO:0000313" key="11">
    <source>
        <dbReference type="EMBL" id="VXD16291.1"/>
    </source>
</evidence>
<keyword evidence="12" id="KW-1185">Reference proteome</keyword>
<dbReference type="InterPro" id="IPR013462">
    <property type="entry name" value="Gas-vesicle_GvpN"/>
</dbReference>
<dbReference type="InterPro" id="IPR027417">
    <property type="entry name" value="P-loop_NTPase"/>
</dbReference>
<dbReference type="RefSeq" id="WP_083620242.1">
    <property type="nucleotide sequence ID" value="NZ_LR734865.1"/>
</dbReference>
<keyword evidence="3" id="KW-0963">Cytoplasm</keyword>
<sequence>MTTVLQARPKGFVNTPAIEQLTIRALRYLQSGFSLHLRGPAGTGKTTFAMHLADLLNRPIVLIFGDDELKSSDLIGNQLGYTRKKVVDNFIHSVVKLEDELRQNWIDSRLTLACKEGFTLVYDEFNRSRPEVNNVLLSALEEKLLVLPPNNSRSEYIRVNPHFRAIFTSNPEEYCGVYGTQDALLDRLITIDMPEPDDETQQEILVQKIGISTEDAQKIIKLVKIYLEITTHKKEIKPVQNGKSPRPHIDKSSGLRPGLIIAKICHEHEIAIEADSQDFIEVCADILLSRTALSSMEAQKKLEQVIKTVFTNGDFSANSALLSSETLLTEKNDLGIEEQVYQYLQQSTGARVSEIEVALGLNRVQTTNVLRTLLKQGYLKQQDNRFFAVQKEGELIQP</sequence>
<dbReference type="PANTHER" id="PTHR42759">
    <property type="entry name" value="MOXR FAMILY PROTEIN"/>
    <property type="match status" value="1"/>
</dbReference>
<protein>
    <submittedName>
        <fullName evidence="11">Gas vesicle protein GvpN</fullName>
    </submittedName>
</protein>
<evidence type="ECO:0000256" key="5">
    <source>
        <dbReference type="ARBA" id="ARBA00022801"/>
    </source>
</evidence>